<organism evidence="1 2">
    <name type="scientific">Fusarium decemcellulare</name>
    <dbReference type="NCBI Taxonomy" id="57161"/>
    <lineage>
        <taxon>Eukaryota</taxon>
        <taxon>Fungi</taxon>
        <taxon>Dikarya</taxon>
        <taxon>Ascomycota</taxon>
        <taxon>Pezizomycotina</taxon>
        <taxon>Sordariomycetes</taxon>
        <taxon>Hypocreomycetidae</taxon>
        <taxon>Hypocreales</taxon>
        <taxon>Nectriaceae</taxon>
        <taxon>Fusarium</taxon>
        <taxon>Fusarium decemcellulare species complex</taxon>
    </lineage>
</organism>
<comment type="caution">
    <text evidence="1">The sequence shown here is derived from an EMBL/GenBank/DDBJ whole genome shotgun (WGS) entry which is preliminary data.</text>
</comment>
<reference evidence="1" key="1">
    <citation type="submission" date="2022-08" db="EMBL/GenBank/DDBJ databases">
        <title>Genome Sequence of Fusarium decemcellulare.</title>
        <authorList>
            <person name="Buettner E."/>
        </authorList>
    </citation>
    <scope>NUCLEOTIDE SEQUENCE</scope>
    <source>
        <strain evidence="1">Babe19</strain>
    </source>
</reference>
<gene>
    <name evidence="1" type="ORF">NM208_g2415</name>
</gene>
<dbReference type="EMBL" id="JANRMS010000143">
    <property type="protein sequence ID" value="KAJ3545646.1"/>
    <property type="molecule type" value="Genomic_DNA"/>
</dbReference>
<dbReference type="Proteomes" id="UP001148629">
    <property type="component" value="Unassembled WGS sequence"/>
</dbReference>
<evidence type="ECO:0000313" key="2">
    <source>
        <dbReference type="Proteomes" id="UP001148629"/>
    </source>
</evidence>
<name>A0ACC1SSU0_9HYPO</name>
<accession>A0ACC1SSU0</accession>
<keyword evidence="2" id="KW-1185">Reference proteome</keyword>
<proteinExistence type="predicted"/>
<sequence length="366" mass="39645">MKWFQFITRFLTGASASAVPRKNLIVDTDLFSDVDDAGALLLAATSPKVNLLAVNVNYPSTYSALAASAILAHYGKADVPIGIPRPLANTTFFDSWYYKLGEYTSKIAFQWSGGSLPWGNAEDAWDPVNLYRKALAGVEDGSVTIVSIGFLDNVSRSFQIQSEQAQVTNAIKKLSGLLNSTADSYSNLSGPELVVSKVSELVIMGGGYPSGHSWNFWGSNSTLTAHVIHTWKGKMTFVGDDVGKDVLTGSSLMRSGPVNDPVRMAYIYYRYYEPTSSWDPLALLYAIDGLGELFNIGNEDGYNHIEPNGTNRWVADPEAHDQSFLRLAVSNETGAAVLDRHLLQGALSIKGGPEEAAGTTSRVNEL</sequence>
<evidence type="ECO:0000313" key="1">
    <source>
        <dbReference type="EMBL" id="KAJ3545646.1"/>
    </source>
</evidence>
<protein>
    <submittedName>
        <fullName evidence="1">Uncharacterized protein</fullName>
    </submittedName>
</protein>